<gene>
    <name evidence="2" type="primary">OPT8_2</name>
    <name evidence="2" type="ORF">QQZ08_004358</name>
</gene>
<evidence type="ECO:0000313" key="2">
    <source>
        <dbReference type="EMBL" id="KAK7429143.1"/>
    </source>
</evidence>
<accession>A0ABR1I6D9</accession>
<organism evidence="2 3">
    <name type="scientific">Neonectria magnoliae</name>
    <dbReference type="NCBI Taxonomy" id="2732573"/>
    <lineage>
        <taxon>Eukaryota</taxon>
        <taxon>Fungi</taxon>
        <taxon>Dikarya</taxon>
        <taxon>Ascomycota</taxon>
        <taxon>Pezizomycotina</taxon>
        <taxon>Sordariomycetes</taxon>
        <taxon>Hypocreomycetidae</taxon>
        <taxon>Hypocreales</taxon>
        <taxon>Nectriaceae</taxon>
        <taxon>Neonectria</taxon>
    </lineage>
</organism>
<feature type="transmembrane region" description="Helical" evidence="1">
    <location>
        <begin position="120"/>
        <end position="138"/>
    </location>
</feature>
<keyword evidence="3" id="KW-1185">Reference proteome</keyword>
<dbReference type="EMBL" id="JAZAVK010000032">
    <property type="protein sequence ID" value="KAK7429143.1"/>
    <property type="molecule type" value="Genomic_DNA"/>
</dbReference>
<keyword evidence="1" id="KW-0812">Transmembrane</keyword>
<name>A0ABR1I6D9_9HYPO</name>
<keyword evidence="1" id="KW-1133">Transmembrane helix</keyword>
<feature type="transmembrane region" description="Helical" evidence="1">
    <location>
        <begin position="22"/>
        <end position="44"/>
    </location>
</feature>
<keyword evidence="1" id="KW-0472">Membrane</keyword>
<feature type="transmembrane region" description="Helical" evidence="1">
    <location>
        <begin position="94"/>
        <end position="114"/>
    </location>
</feature>
<reference evidence="2 3" key="1">
    <citation type="journal article" date="2025" name="Microbiol. Resour. Announc.">
        <title>Draft genome sequences for Neonectria magnoliae and Neonectria punicea, canker pathogens of Liriodendron tulipifera and Acer saccharum in West Virginia.</title>
        <authorList>
            <person name="Petronek H.M."/>
            <person name="Kasson M.T."/>
            <person name="Metheny A.M."/>
            <person name="Stauder C.M."/>
            <person name="Lovett B."/>
            <person name="Lynch S.C."/>
            <person name="Garnas J.R."/>
            <person name="Kasson L.R."/>
            <person name="Stajich J.E."/>
        </authorList>
    </citation>
    <scope>NUCLEOTIDE SEQUENCE [LARGE SCALE GENOMIC DNA]</scope>
    <source>
        <strain evidence="2 3">NRRL 64651</strain>
    </source>
</reference>
<protein>
    <submittedName>
        <fullName evidence="2">OPT superfamily</fullName>
    </submittedName>
</protein>
<comment type="caution">
    <text evidence="2">The sequence shown here is derived from an EMBL/GenBank/DDBJ whole genome shotgun (WGS) entry which is preliminary data.</text>
</comment>
<proteinExistence type="predicted"/>
<evidence type="ECO:0000256" key="1">
    <source>
        <dbReference type="SAM" id="Phobius"/>
    </source>
</evidence>
<sequence length="170" mass="18089">MAKHNGWASGAVADFENGSRGWILWVDVGLILGDTVIALGWITPQTLDPMGHRRSGKSPRVTESISQTPLLPGSLDAMLDDHDWPATSLVTTPLVISAGTALFLVYLISLLVAFQELVTTLATLIAILLTPMAGFILMRSLGETDNGASLAIGKIPSLAEANMKRKLPTN</sequence>
<dbReference type="Proteomes" id="UP001498421">
    <property type="component" value="Unassembled WGS sequence"/>
</dbReference>
<evidence type="ECO:0000313" key="3">
    <source>
        <dbReference type="Proteomes" id="UP001498421"/>
    </source>
</evidence>